<feature type="compositionally biased region" description="Low complexity" evidence="2">
    <location>
        <begin position="12"/>
        <end position="44"/>
    </location>
</feature>
<keyword evidence="3" id="KW-0472">Membrane</keyword>
<evidence type="ECO:0000256" key="3">
    <source>
        <dbReference type="SAM" id="Phobius"/>
    </source>
</evidence>
<feature type="region of interest" description="Disordered" evidence="2">
    <location>
        <begin position="1"/>
        <end position="44"/>
    </location>
</feature>
<sequence length="432" mass="48158">MLNLTCGIDSNTTTQTTTNSAESPTMMTMTTNSPPTTTTKPTVSSITTTTMDTDQFTSAIFTRSDGLESTKQVNQHQIISDDDDTTALAVGASVGGIVTIIVVIAVICIYRRYHKKSISKPGPAFDNESDAYGMRDNVLYVSSQPTDTTEPQDTKRISVDIDGNYSTVDLDEESTGNYSSIDLEKPTTTASNINGSRNEKPTIAPKPEQKKTIRNDVYAVPEKKRVKHVTAPGENGCEYAVVSKPNKSNVDNSEDQPSTSNVYAVVEKTKNGHNDHMWVKYRNKEFMLVNQQMKWMEAQVRSTNTEDQDHHKRLLLGDPDVLNSRLVNLEKSMQDMVRLTQQLQTMQSTVVHLQTQDTNMQKIIAQLETKNTNMLSNIAQLETKNTNMQSTIAQLKNKKYRYAVNHSKTRNKKYQYAVNHCTTSDGTNTGKG</sequence>
<keyword evidence="5" id="KW-1185">Reference proteome</keyword>
<dbReference type="EMBL" id="CACVKT020005842">
    <property type="protein sequence ID" value="CAC5398206.1"/>
    <property type="molecule type" value="Genomic_DNA"/>
</dbReference>
<keyword evidence="3" id="KW-1133">Transmembrane helix</keyword>
<keyword evidence="1" id="KW-0175">Coiled coil</keyword>
<keyword evidence="3" id="KW-0812">Transmembrane</keyword>
<protein>
    <submittedName>
        <fullName evidence="4">Uncharacterized protein</fullName>
    </submittedName>
</protein>
<evidence type="ECO:0000256" key="1">
    <source>
        <dbReference type="SAM" id="Coils"/>
    </source>
</evidence>
<evidence type="ECO:0000313" key="4">
    <source>
        <dbReference type="EMBL" id="CAC5398206.1"/>
    </source>
</evidence>
<feature type="transmembrane region" description="Helical" evidence="3">
    <location>
        <begin position="87"/>
        <end position="110"/>
    </location>
</feature>
<dbReference type="AlphaFoldDB" id="A0A6J8CRT3"/>
<gene>
    <name evidence="4" type="ORF">MCOR_32590</name>
</gene>
<dbReference type="Proteomes" id="UP000507470">
    <property type="component" value="Unassembled WGS sequence"/>
</dbReference>
<name>A0A6J8CRT3_MYTCO</name>
<feature type="region of interest" description="Disordered" evidence="2">
    <location>
        <begin position="169"/>
        <end position="210"/>
    </location>
</feature>
<feature type="coiled-coil region" evidence="1">
    <location>
        <begin position="329"/>
        <end position="398"/>
    </location>
</feature>
<feature type="compositionally biased region" description="Polar residues" evidence="2">
    <location>
        <begin position="175"/>
        <end position="196"/>
    </location>
</feature>
<evidence type="ECO:0000256" key="2">
    <source>
        <dbReference type="SAM" id="MobiDB-lite"/>
    </source>
</evidence>
<accession>A0A6J8CRT3</accession>
<evidence type="ECO:0000313" key="5">
    <source>
        <dbReference type="Proteomes" id="UP000507470"/>
    </source>
</evidence>
<organism evidence="4 5">
    <name type="scientific">Mytilus coruscus</name>
    <name type="common">Sea mussel</name>
    <dbReference type="NCBI Taxonomy" id="42192"/>
    <lineage>
        <taxon>Eukaryota</taxon>
        <taxon>Metazoa</taxon>
        <taxon>Spiralia</taxon>
        <taxon>Lophotrochozoa</taxon>
        <taxon>Mollusca</taxon>
        <taxon>Bivalvia</taxon>
        <taxon>Autobranchia</taxon>
        <taxon>Pteriomorphia</taxon>
        <taxon>Mytilida</taxon>
        <taxon>Mytiloidea</taxon>
        <taxon>Mytilidae</taxon>
        <taxon>Mytilinae</taxon>
        <taxon>Mytilus</taxon>
    </lineage>
</organism>
<reference evidence="4 5" key="1">
    <citation type="submission" date="2020-06" db="EMBL/GenBank/DDBJ databases">
        <authorList>
            <person name="Li R."/>
            <person name="Bekaert M."/>
        </authorList>
    </citation>
    <scope>NUCLEOTIDE SEQUENCE [LARGE SCALE GENOMIC DNA]</scope>
    <source>
        <strain evidence="5">wild</strain>
    </source>
</reference>
<proteinExistence type="predicted"/>